<evidence type="ECO:0000313" key="1">
    <source>
        <dbReference type="EMBL" id="CAD7651331.1"/>
    </source>
</evidence>
<dbReference type="OrthoDB" id="2319667at2759"/>
<reference evidence="1" key="1">
    <citation type="submission" date="2020-11" db="EMBL/GenBank/DDBJ databases">
        <authorList>
            <person name="Tran Van P."/>
        </authorList>
    </citation>
    <scope>NUCLEOTIDE SEQUENCE</scope>
</reference>
<keyword evidence="2" id="KW-1185">Reference proteome</keyword>
<organism evidence="1">
    <name type="scientific">Oppiella nova</name>
    <dbReference type="NCBI Taxonomy" id="334625"/>
    <lineage>
        <taxon>Eukaryota</taxon>
        <taxon>Metazoa</taxon>
        <taxon>Ecdysozoa</taxon>
        <taxon>Arthropoda</taxon>
        <taxon>Chelicerata</taxon>
        <taxon>Arachnida</taxon>
        <taxon>Acari</taxon>
        <taxon>Acariformes</taxon>
        <taxon>Sarcoptiformes</taxon>
        <taxon>Oribatida</taxon>
        <taxon>Brachypylina</taxon>
        <taxon>Oppioidea</taxon>
        <taxon>Oppiidae</taxon>
        <taxon>Oppiella</taxon>
    </lineage>
</organism>
<proteinExistence type="predicted"/>
<evidence type="ECO:0000313" key="2">
    <source>
        <dbReference type="Proteomes" id="UP000728032"/>
    </source>
</evidence>
<accession>A0A7R9M0S4</accession>
<dbReference type="Proteomes" id="UP000728032">
    <property type="component" value="Unassembled WGS sequence"/>
</dbReference>
<gene>
    <name evidence="1" type="ORF">ONB1V03_LOCUS8251</name>
</gene>
<name>A0A7R9M0S4_9ACAR</name>
<feature type="non-terminal residue" evidence="1">
    <location>
        <position position="290"/>
    </location>
</feature>
<dbReference type="EMBL" id="CAJPVJ010004603">
    <property type="protein sequence ID" value="CAG2168767.1"/>
    <property type="molecule type" value="Genomic_DNA"/>
</dbReference>
<dbReference type="EMBL" id="OC919428">
    <property type="protein sequence ID" value="CAD7651331.1"/>
    <property type="molecule type" value="Genomic_DNA"/>
</dbReference>
<dbReference type="AlphaFoldDB" id="A0A7R9M0S4"/>
<dbReference type="Gene3D" id="2.170.15.10">
    <property type="entry name" value="Proaerolysin, chain A, domain 3"/>
    <property type="match status" value="1"/>
</dbReference>
<protein>
    <submittedName>
        <fullName evidence="1">Uncharacterized protein</fullName>
    </submittedName>
</protein>
<sequence length="290" mass="33494">MDFWHTFIPTGNGWYTMLHHDNTTHQVKISKSPDQGYYYIYNTGCRDGNYPNAENPDDRKIYCDEPGNSTPERVKYNWEFTDILTEVGKYYNISSTMTNFKYEKPSKEQLDKHLKLNMVGNLTFPNCSPENLTREATFEKTLTQTYSISMKEAYMWATEVSWEVDKKPDKDQKDNVKYYNWIFTAILTEVGHYYNVDVTMTNFKYKKPLQELLDQHRKLDLVATLTVPNCSPATASREITLEKTLTQSYSITMEESHTFASRFCGRFSVTAGVSGDLMGIVEASVSTTAE</sequence>